<evidence type="ECO:0000256" key="5">
    <source>
        <dbReference type="ARBA" id="ARBA00022683"/>
    </source>
</evidence>
<feature type="domain" description="PTS EIIA type-2" evidence="7">
    <location>
        <begin position="5"/>
        <end position="147"/>
    </location>
</feature>
<evidence type="ECO:0000256" key="6">
    <source>
        <dbReference type="ARBA" id="ARBA00022777"/>
    </source>
</evidence>
<comment type="caution">
    <text evidence="8">The sequence shown here is derived from an EMBL/GenBank/DDBJ whole genome shotgun (WGS) entry which is preliminary data.</text>
</comment>
<accession>A0ABS0DYD9</accession>
<sequence>MRLIDYFPESSISIKDNATDWMQAVDFSMEVLLKNGYVTPDYVEAIKRTTLETGPYYILAPLIAMPHSRPENGALKTGLSLTLLKNAVVFGEIEEPVKLLIGLSAADSDAHIGAIQALSEMFCEESQMESLLNANTSQQLIEIIAQAQ</sequence>
<dbReference type="InterPro" id="IPR051351">
    <property type="entry name" value="Ascorbate-PTS_EIIA_comp"/>
</dbReference>
<reference evidence="8 9" key="1">
    <citation type="submission" date="2020-11" db="EMBL/GenBank/DDBJ databases">
        <title>Taxonomic investigation of Rahnella strains.</title>
        <authorList>
            <person name="Lee S.D."/>
        </authorList>
    </citation>
    <scope>NUCLEOTIDE SEQUENCE [LARGE SCALE GENOMIC DNA]</scope>
    <source>
        <strain evidence="8 9">SAP-17</strain>
    </source>
</reference>
<dbReference type="InterPro" id="IPR002178">
    <property type="entry name" value="PTS_EIIA_type-2_dom"/>
</dbReference>
<organism evidence="8 9">
    <name type="scientific">Rahnella laticis</name>
    <dbReference type="NCBI Taxonomy" id="2787622"/>
    <lineage>
        <taxon>Bacteria</taxon>
        <taxon>Pseudomonadati</taxon>
        <taxon>Pseudomonadota</taxon>
        <taxon>Gammaproteobacteria</taxon>
        <taxon>Enterobacterales</taxon>
        <taxon>Yersiniaceae</taxon>
        <taxon>Rahnella</taxon>
    </lineage>
</organism>
<dbReference type="PROSITE" id="PS51094">
    <property type="entry name" value="PTS_EIIA_TYPE_2"/>
    <property type="match status" value="1"/>
</dbReference>
<dbReference type="Proteomes" id="UP000636811">
    <property type="component" value="Unassembled WGS sequence"/>
</dbReference>
<keyword evidence="6" id="KW-0418">Kinase</keyword>
<dbReference type="SUPFAM" id="SSF55804">
    <property type="entry name" value="Phoshotransferase/anion transport protein"/>
    <property type="match status" value="1"/>
</dbReference>
<evidence type="ECO:0000256" key="1">
    <source>
        <dbReference type="ARBA" id="ARBA00004496"/>
    </source>
</evidence>
<evidence type="ECO:0000256" key="4">
    <source>
        <dbReference type="ARBA" id="ARBA00022679"/>
    </source>
</evidence>
<dbReference type="PANTHER" id="PTHR36203:SF4">
    <property type="entry name" value="MANNITOL-SPECIFIC CRYPTIC PHOSPHOTRANSFERASE ENZYME IIA COMPONENT"/>
    <property type="match status" value="1"/>
</dbReference>
<keyword evidence="3" id="KW-0963">Cytoplasm</keyword>
<dbReference type="Gene3D" id="3.40.930.10">
    <property type="entry name" value="Mannitol-specific EII, Chain A"/>
    <property type="match status" value="1"/>
</dbReference>
<evidence type="ECO:0000256" key="2">
    <source>
        <dbReference type="ARBA" id="ARBA00022448"/>
    </source>
</evidence>
<keyword evidence="2" id="KW-0813">Transport</keyword>
<comment type="subcellular location">
    <subcellularLocation>
        <location evidence="1">Cytoplasm</location>
    </subcellularLocation>
</comment>
<evidence type="ECO:0000259" key="7">
    <source>
        <dbReference type="PROSITE" id="PS51094"/>
    </source>
</evidence>
<keyword evidence="5" id="KW-0598">Phosphotransferase system</keyword>
<keyword evidence="9" id="KW-1185">Reference proteome</keyword>
<evidence type="ECO:0000313" key="8">
    <source>
        <dbReference type="EMBL" id="MBF7977873.1"/>
    </source>
</evidence>
<proteinExistence type="predicted"/>
<dbReference type="Pfam" id="PF00359">
    <property type="entry name" value="PTS_EIIA_2"/>
    <property type="match status" value="1"/>
</dbReference>
<dbReference type="NCBIfam" id="NF007358">
    <property type="entry name" value="PRK09854.1"/>
    <property type="match status" value="1"/>
</dbReference>
<gene>
    <name evidence="8" type="primary">cmtB</name>
    <name evidence="8" type="ORF">IV433_00455</name>
</gene>
<dbReference type="EMBL" id="JADOBI010000001">
    <property type="protein sequence ID" value="MBF7977873.1"/>
    <property type="molecule type" value="Genomic_DNA"/>
</dbReference>
<evidence type="ECO:0000256" key="3">
    <source>
        <dbReference type="ARBA" id="ARBA00022490"/>
    </source>
</evidence>
<dbReference type="RefSeq" id="WP_195812880.1">
    <property type="nucleotide sequence ID" value="NZ_JADOBI010000001.1"/>
</dbReference>
<name>A0ABS0DYD9_9GAMM</name>
<dbReference type="CDD" id="cd00211">
    <property type="entry name" value="PTS_IIA_fru"/>
    <property type="match status" value="1"/>
</dbReference>
<dbReference type="PANTHER" id="PTHR36203">
    <property type="entry name" value="ASCORBATE-SPECIFIC PTS SYSTEM EIIA COMPONENT"/>
    <property type="match status" value="1"/>
</dbReference>
<keyword evidence="4" id="KW-0808">Transferase</keyword>
<dbReference type="InterPro" id="IPR016152">
    <property type="entry name" value="PTrfase/Anion_transptr"/>
</dbReference>
<evidence type="ECO:0000313" key="9">
    <source>
        <dbReference type="Proteomes" id="UP000636811"/>
    </source>
</evidence>
<protein>
    <submittedName>
        <fullName evidence="8">PTS mannitol transporter subunit IIA</fullName>
    </submittedName>
</protein>